<dbReference type="EMBL" id="LN890655">
    <property type="protein sequence ID" value="CUS01985.2"/>
    <property type="molecule type" value="Genomic_DNA"/>
</dbReference>
<dbReference type="GO" id="GO:0016887">
    <property type="term" value="F:ATP hydrolysis activity"/>
    <property type="evidence" value="ECO:0007669"/>
    <property type="project" value="InterPro"/>
</dbReference>
<evidence type="ECO:0000313" key="6">
    <source>
        <dbReference type="EMBL" id="CUS01985.2"/>
    </source>
</evidence>
<evidence type="ECO:0000259" key="5">
    <source>
        <dbReference type="PROSITE" id="PS50893"/>
    </source>
</evidence>
<protein>
    <submittedName>
        <fullName evidence="6">ABC transporter ATP-binding protein nosF</fullName>
    </submittedName>
</protein>
<gene>
    <name evidence="6" type="ORF">CFX0092_A0104</name>
</gene>
<keyword evidence="7" id="KW-1185">Reference proteome</keyword>
<dbReference type="Gene3D" id="3.40.50.300">
    <property type="entry name" value="P-loop containing nucleotide triphosphate hydrolases"/>
    <property type="match status" value="1"/>
</dbReference>
<dbReference type="InterPro" id="IPR050763">
    <property type="entry name" value="ABC_transporter_ATP-binding"/>
</dbReference>
<reference evidence="6" key="1">
    <citation type="submission" date="2016-01" db="EMBL/GenBank/DDBJ databases">
        <authorList>
            <person name="Mcilroy J.S."/>
            <person name="Karst M S."/>
            <person name="Albertsen M."/>
        </authorList>
    </citation>
    <scope>NUCLEOTIDE SEQUENCE</scope>
    <source>
        <strain evidence="6">Cfx-K</strain>
    </source>
</reference>
<dbReference type="Pfam" id="PF00005">
    <property type="entry name" value="ABC_tran"/>
    <property type="match status" value="1"/>
</dbReference>
<dbReference type="SUPFAM" id="SSF52540">
    <property type="entry name" value="P-loop containing nucleoside triphosphate hydrolases"/>
    <property type="match status" value="1"/>
</dbReference>
<keyword evidence="3" id="KW-0547">Nucleotide-binding</keyword>
<dbReference type="KEGG" id="pbf:CFX0092_A0104"/>
<evidence type="ECO:0000256" key="2">
    <source>
        <dbReference type="ARBA" id="ARBA00022448"/>
    </source>
</evidence>
<evidence type="ECO:0000256" key="1">
    <source>
        <dbReference type="ARBA" id="ARBA00005417"/>
    </source>
</evidence>
<dbReference type="CDD" id="cd03230">
    <property type="entry name" value="ABC_DR_subfamily_A"/>
    <property type="match status" value="1"/>
</dbReference>
<evidence type="ECO:0000256" key="4">
    <source>
        <dbReference type="ARBA" id="ARBA00022840"/>
    </source>
</evidence>
<comment type="similarity">
    <text evidence="1">Belongs to the ABC transporter superfamily.</text>
</comment>
<sequence length="297" mass="32658">MESKTMEKLPVAQAIEVRNLTKRFGRFTAVDDLSFSVGTGEAVALWGANGAGKTTAVRCLLNLFPYEGEILINGLDVRRQSKEVRRQIGFVPQELSFHDDMSVAETLIFYARLKKVPDGYDFSPLLEQVRLTAHVDKRVGELSGGLKQRLALAAALLSDPPILVLDEPTASLDIRSREEFLLLLRSLKRDGKTMIFSSHHLDEVTALADRVLLLEGGRLVVDSPPDQLERQLGWETTLHLYLPEAGIDPALETLEGLGMPVSRNGRGVRVHVAPGAKGKVLNALQKAGIEVDDFSVE</sequence>
<dbReference type="InterPro" id="IPR003439">
    <property type="entry name" value="ABC_transporter-like_ATP-bd"/>
</dbReference>
<dbReference type="AlphaFoldDB" id="A0A160T0M9"/>
<accession>A0A160T0M9</accession>
<dbReference type="InterPro" id="IPR003593">
    <property type="entry name" value="AAA+_ATPase"/>
</dbReference>
<dbReference type="PANTHER" id="PTHR42711:SF5">
    <property type="entry name" value="ABC TRANSPORTER ATP-BINDING PROTEIN NATA"/>
    <property type="match status" value="1"/>
</dbReference>
<feature type="domain" description="ABC transporter" evidence="5">
    <location>
        <begin position="15"/>
        <end position="241"/>
    </location>
</feature>
<name>A0A160T0M9_9CHLR</name>
<dbReference type="GO" id="GO:0005524">
    <property type="term" value="F:ATP binding"/>
    <property type="evidence" value="ECO:0007669"/>
    <property type="project" value="UniProtKB-KW"/>
</dbReference>
<keyword evidence="4 6" id="KW-0067">ATP-binding</keyword>
<proteinExistence type="inferred from homology"/>
<organism evidence="6 7">
    <name type="scientific">Candidatus Promineifilum breve</name>
    <dbReference type="NCBI Taxonomy" id="1806508"/>
    <lineage>
        <taxon>Bacteria</taxon>
        <taxon>Bacillati</taxon>
        <taxon>Chloroflexota</taxon>
        <taxon>Ardenticatenia</taxon>
        <taxon>Candidatus Promineifilales</taxon>
        <taxon>Candidatus Promineifilaceae</taxon>
        <taxon>Candidatus Promineifilum</taxon>
    </lineage>
</organism>
<keyword evidence="2" id="KW-0813">Transport</keyword>
<dbReference type="PROSITE" id="PS50893">
    <property type="entry name" value="ABC_TRANSPORTER_2"/>
    <property type="match status" value="1"/>
</dbReference>
<dbReference type="SMART" id="SM00382">
    <property type="entry name" value="AAA"/>
    <property type="match status" value="1"/>
</dbReference>
<dbReference type="InterPro" id="IPR027417">
    <property type="entry name" value="P-loop_NTPase"/>
</dbReference>
<evidence type="ECO:0000313" key="7">
    <source>
        <dbReference type="Proteomes" id="UP000215027"/>
    </source>
</evidence>
<dbReference type="Proteomes" id="UP000215027">
    <property type="component" value="Chromosome I"/>
</dbReference>
<evidence type="ECO:0000256" key="3">
    <source>
        <dbReference type="ARBA" id="ARBA00022741"/>
    </source>
</evidence>
<dbReference type="PANTHER" id="PTHR42711">
    <property type="entry name" value="ABC TRANSPORTER ATP-BINDING PROTEIN"/>
    <property type="match status" value="1"/>
</dbReference>